<feature type="region of interest" description="Disordered" evidence="1">
    <location>
        <begin position="310"/>
        <end position="335"/>
    </location>
</feature>
<evidence type="ECO:0000313" key="3">
    <source>
        <dbReference type="Proteomes" id="UP000799757"/>
    </source>
</evidence>
<dbReference type="Proteomes" id="UP000799757">
    <property type="component" value="Unassembled WGS sequence"/>
</dbReference>
<dbReference type="AlphaFoldDB" id="A0A6A6WQQ0"/>
<name>A0A6A6WQQ0_9PLEO</name>
<dbReference type="PANTHER" id="PTHR36124">
    <property type="match status" value="1"/>
</dbReference>
<dbReference type="GO" id="GO:0016491">
    <property type="term" value="F:oxidoreductase activity"/>
    <property type="evidence" value="ECO:0007669"/>
    <property type="project" value="InterPro"/>
</dbReference>
<accession>A0A6A6WQQ0</accession>
<dbReference type="EMBL" id="MU002507">
    <property type="protein sequence ID" value="KAF2786254.1"/>
    <property type="molecule type" value="Genomic_DNA"/>
</dbReference>
<organism evidence="2 3">
    <name type="scientific">Melanomma pulvis-pyrius CBS 109.77</name>
    <dbReference type="NCBI Taxonomy" id="1314802"/>
    <lineage>
        <taxon>Eukaryota</taxon>
        <taxon>Fungi</taxon>
        <taxon>Dikarya</taxon>
        <taxon>Ascomycota</taxon>
        <taxon>Pezizomycotina</taxon>
        <taxon>Dothideomycetes</taxon>
        <taxon>Pleosporomycetidae</taxon>
        <taxon>Pleosporales</taxon>
        <taxon>Melanommataceae</taxon>
        <taxon>Melanomma</taxon>
    </lineage>
</organism>
<proteinExistence type="predicted"/>
<evidence type="ECO:0000313" key="2">
    <source>
        <dbReference type="EMBL" id="KAF2786254.1"/>
    </source>
</evidence>
<reference evidence="2" key="1">
    <citation type="journal article" date="2020" name="Stud. Mycol.">
        <title>101 Dothideomycetes genomes: a test case for predicting lifestyles and emergence of pathogens.</title>
        <authorList>
            <person name="Haridas S."/>
            <person name="Albert R."/>
            <person name="Binder M."/>
            <person name="Bloem J."/>
            <person name="Labutti K."/>
            <person name="Salamov A."/>
            <person name="Andreopoulos B."/>
            <person name="Baker S."/>
            <person name="Barry K."/>
            <person name="Bills G."/>
            <person name="Bluhm B."/>
            <person name="Cannon C."/>
            <person name="Castanera R."/>
            <person name="Culley D."/>
            <person name="Daum C."/>
            <person name="Ezra D."/>
            <person name="Gonzalez J."/>
            <person name="Henrissat B."/>
            <person name="Kuo A."/>
            <person name="Liang C."/>
            <person name="Lipzen A."/>
            <person name="Lutzoni F."/>
            <person name="Magnuson J."/>
            <person name="Mondo S."/>
            <person name="Nolan M."/>
            <person name="Ohm R."/>
            <person name="Pangilinan J."/>
            <person name="Park H.-J."/>
            <person name="Ramirez L."/>
            <person name="Alfaro M."/>
            <person name="Sun H."/>
            <person name="Tritt A."/>
            <person name="Yoshinaga Y."/>
            <person name="Zwiers L.-H."/>
            <person name="Turgeon B."/>
            <person name="Goodwin S."/>
            <person name="Spatafora J."/>
            <person name="Crous P."/>
            <person name="Grigoriev I."/>
        </authorList>
    </citation>
    <scope>NUCLEOTIDE SEQUENCE</scope>
    <source>
        <strain evidence="2">CBS 109.77</strain>
    </source>
</reference>
<sequence>MTSVEALNIMVQLQTLEFPYAMNKARSVALLKAGGIPTMSKLFAVTGNNNRKNAGKRATDTEILLREAQTQPRSSDRYMTAVARMNYLHSRYRQAGKILDEDLLHTLGDGAAEIVNVVDREEWRKLTDVEKCAIGVYHHGFGEDLEIPFTPLESSQCGWRDGLHFLTELVSWTLEYEKRVAHPTATADQYVKAYVDSATSSPRAIRFLRGYVALSLDDTMRESLCLEPPGPFLSGFSHVIHDVRKLLLRHFALPRSQLLAVEIVAAHSNEHGLYNFNHFGFQPWYKAATFWSKWRPSSLLLQAFGARTPGSQGERFKPKGYDLGTIGPAPQEGKGLDEMRTTVEYMKSRGPAECPFAGMKQRKSAVIHKHSNGS</sequence>
<evidence type="ECO:0000256" key="1">
    <source>
        <dbReference type="SAM" id="MobiDB-lite"/>
    </source>
</evidence>
<dbReference type="InterPro" id="IPR046366">
    <property type="entry name" value="MPAB"/>
</dbReference>
<protein>
    <recommendedName>
        <fullName evidence="4">ER-bound oxygenase mpaB/mpaB'/Rubber oxygenase catalytic domain-containing protein</fullName>
    </recommendedName>
</protein>
<dbReference type="PANTHER" id="PTHR36124:SF4">
    <property type="entry name" value="ER-BOUND OXYGENASE MPAB_MPAB'_RUBBER OXYGENASE CATALYTIC DOMAIN-CONTAINING PROTEIN"/>
    <property type="match status" value="1"/>
</dbReference>
<evidence type="ECO:0008006" key="4">
    <source>
        <dbReference type="Google" id="ProtNLM"/>
    </source>
</evidence>
<keyword evidence="3" id="KW-1185">Reference proteome</keyword>
<gene>
    <name evidence="2" type="ORF">K505DRAFT_354571</name>
</gene>
<dbReference type="OrthoDB" id="545169at2759"/>